<name>A0A2P2NIP5_RHIMU</name>
<dbReference type="AlphaFoldDB" id="A0A2P2NIP5"/>
<evidence type="ECO:0000313" key="1">
    <source>
        <dbReference type="EMBL" id="MBX42314.1"/>
    </source>
</evidence>
<protein>
    <submittedName>
        <fullName evidence="1">Uncharacterized protein</fullName>
    </submittedName>
</protein>
<organism evidence="1">
    <name type="scientific">Rhizophora mucronata</name>
    <name type="common">Asiatic mangrove</name>
    <dbReference type="NCBI Taxonomy" id="61149"/>
    <lineage>
        <taxon>Eukaryota</taxon>
        <taxon>Viridiplantae</taxon>
        <taxon>Streptophyta</taxon>
        <taxon>Embryophyta</taxon>
        <taxon>Tracheophyta</taxon>
        <taxon>Spermatophyta</taxon>
        <taxon>Magnoliopsida</taxon>
        <taxon>eudicotyledons</taxon>
        <taxon>Gunneridae</taxon>
        <taxon>Pentapetalae</taxon>
        <taxon>rosids</taxon>
        <taxon>fabids</taxon>
        <taxon>Malpighiales</taxon>
        <taxon>Rhizophoraceae</taxon>
        <taxon>Rhizophora</taxon>
    </lineage>
</organism>
<dbReference type="EMBL" id="GGEC01061830">
    <property type="protein sequence ID" value="MBX42314.1"/>
    <property type="molecule type" value="Transcribed_RNA"/>
</dbReference>
<proteinExistence type="predicted"/>
<accession>A0A2P2NIP5</accession>
<sequence>MILMRKKIETRQDIYKMEALDPNENDLPFLLGSLLIVYGLYDFQMHADVY</sequence>
<reference evidence="1" key="1">
    <citation type="submission" date="2018-02" db="EMBL/GenBank/DDBJ databases">
        <title>Rhizophora mucronata_Transcriptome.</title>
        <authorList>
            <person name="Meera S.P."/>
            <person name="Sreeshan A."/>
            <person name="Augustine A."/>
        </authorList>
    </citation>
    <scope>NUCLEOTIDE SEQUENCE</scope>
    <source>
        <tissue evidence="1">Leaf</tissue>
    </source>
</reference>